<sequence>MSSDAIIELLDVIDIAQLCFFVCDHASVKKAKVSMIGCANHRFFNLAVQEVMRDGCAHARRKERDKVEQYLAMINRYFRIYHKLDQVDYSLVDFIPRSRENVRLEALHDDLRNVESVNKKLQSTATTLLDARVLFDHVIQHYSSTPEKQSPTASLVKFTDFENGVIKLLVGKTANLSRQKPHHGLHWSPPTSNDVQRLFSRAGIVFSHLRRGLNQTTLETVLFLQYNRSL</sequence>
<reference evidence="2" key="1">
    <citation type="submission" date="2017-03" db="EMBL/GenBank/DDBJ databases">
        <title>Phytopthora megakarya and P. palmivora, two closely related causual agents of cacao black pod achieved similar genome size and gene model numbers by different mechanisms.</title>
        <authorList>
            <person name="Ali S."/>
            <person name="Shao J."/>
            <person name="Larry D.J."/>
            <person name="Kronmiller B."/>
            <person name="Shen D."/>
            <person name="Strem M.D."/>
            <person name="Melnick R.L."/>
            <person name="Guiltinan M.J."/>
            <person name="Tyler B.M."/>
            <person name="Meinhardt L.W."/>
            <person name="Bailey B.A."/>
        </authorList>
    </citation>
    <scope>NUCLEOTIDE SEQUENCE [LARGE SCALE GENOMIC DNA]</scope>
    <source>
        <strain evidence="2">zdho120</strain>
    </source>
</reference>
<evidence type="ECO:0008006" key="3">
    <source>
        <dbReference type="Google" id="ProtNLM"/>
    </source>
</evidence>
<organism evidence="1 2">
    <name type="scientific">Phytophthora megakarya</name>
    <dbReference type="NCBI Taxonomy" id="4795"/>
    <lineage>
        <taxon>Eukaryota</taxon>
        <taxon>Sar</taxon>
        <taxon>Stramenopiles</taxon>
        <taxon>Oomycota</taxon>
        <taxon>Peronosporomycetes</taxon>
        <taxon>Peronosporales</taxon>
        <taxon>Peronosporaceae</taxon>
        <taxon>Phytophthora</taxon>
    </lineage>
</organism>
<name>A0A225ULR2_9STRA</name>
<evidence type="ECO:0000313" key="1">
    <source>
        <dbReference type="EMBL" id="OWY94177.1"/>
    </source>
</evidence>
<keyword evidence="2" id="KW-1185">Reference proteome</keyword>
<dbReference type="Proteomes" id="UP000198211">
    <property type="component" value="Unassembled WGS sequence"/>
</dbReference>
<dbReference type="PANTHER" id="PTHR40866:SF1">
    <property type="entry name" value="BED-TYPE DOMAIN-CONTAINING PROTEIN"/>
    <property type="match status" value="1"/>
</dbReference>
<accession>A0A225ULR2</accession>
<dbReference type="EMBL" id="NBNE01014781">
    <property type="protein sequence ID" value="OWY94177.1"/>
    <property type="molecule type" value="Genomic_DNA"/>
</dbReference>
<gene>
    <name evidence="1" type="ORF">PHMEG_00036166</name>
</gene>
<proteinExistence type="predicted"/>
<comment type="caution">
    <text evidence="1">The sequence shown here is derived from an EMBL/GenBank/DDBJ whole genome shotgun (WGS) entry which is preliminary data.</text>
</comment>
<protein>
    <recommendedName>
        <fullName evidence="3">HAT C-terminal dimerisation domain-containing protein</fullName>
    </recommendedName>
</protein>
<dbReference type="PANTHER" id="PTHR40866">
    <property type="entry name" value="BED-TYPE DOMAIN-CONTAINING PROTEIN"/>
    <property type="match status" value="1"/>
</dbReference>
<dbReference type="OrthoDB" id="123208at2759"/>
<evidence type="ECO:0000313" key="2">
    <source>
        <dbReference type="Proteomes" id="UP000198211"/>
    </source>
</evidence>
<dbReference type="AlphaFoldDB" id="A0A225ULR2"/>